<dbReference type="EMBL" id="CAOQHR010000007">
    <property type="protein sequence ID" value="CAI6337662.1"/>
    <property type="molecule type" value="Genomic_DNA"/>
</dbReference>
<sequence>MTVSKIWSHFLRVRCSHLLVKMFGDAKNRTCSTTNLRHVDMFPIKWVQVHRNTQRQPRSAARYGDSTGIRCFGQLSILLVHLSWLPHPPQPHHISQADELSCREEGNGETDETQREATLVR</sequence>
<evidence type="ECO:0000256" key="1">
    <source>
        <dbReference type="SAM" id="MobiDB-lite"/>
    </source>
</evidence>
<proteinExistence type="predicted"/>
<organism evidence="2 3">
    <name type="scientific">Periconia digitata</name>
    <dbReference type="NCBI Taxonomy" id="1303443"/>
    <lineage>
        <taxon>Eukaryota</taxon>
        <taxon>Fungi</taxon>
        <taxon>Dikarya</taxon>
        <taxon>Ascomycota</taxon>
        <taxon>Pezizomycotina</taxon>
        <taxon>Dothideomycetes</taxon>
        <taxon>Pleosporomycetidae</taxon>
        <taxon>Pleosporales</taxon>
        <taxon>Massarineae</taxon>
        <taxon>Periconiaceae</taxon>
        <taxon>Periconia</taxon>
    </lineage>
</organism>
<dbReference type="AlphaFoldDB" id="A0A9W4UMC7"/>
<comment type="caution">
    <text evidence="2">The sequence shown here is derived from an EMBL/GenBank/DDBJ whole genome shotgun (WGS) entry which is preliminary data.</text>
</comment>
<accession>A0A9W4UMC7</accession>
<dbReference type="Proteomes" id="UP001152607">
    <property type="component" value="Unassembled WGS sequence"/>
</dbReference>
<reference evidence="2" key="1">
    <citation type="submission" date="2023-01" db="EMBL/GenBank/DDBJ databases">
        <authorList>
            <person name="Van Ghelder C."/>
            <person name="Rancurel C."/>
        </authorList>
    </citation>
    <scope>NUCLEOTIDE SEQUENCE</scope>
    <source>
        <strain evidence="2">CNCM I-4278</strain>
    </source>
</reference>
<protein>
    <submittedName>
        <fullName evidence="2">Uncharacterized protein</fullName>
    </submittedName>
</protein>
<evidence type="ECO:0000313" key="2">
    <source>
        <dbReference type="EMBL" id="CAI6337662.1"/>
    </source>
</evidence>
<keyword evidence="3" id="KW-1185">Reference proteome</keyword>
<evidence type="ECO:0000313" key="3">
    <source>
        <dbReference type="Proteomes" id="UP001152607"/>
    </source>
</evidence>
<gene>
    <name evidence="2" type="ORF">PDIGIT_LOCUS10776</name>
</gene>
<feature type="region of interest" description="Disordered" evidence="1">
    <location>
        <begin position="91"/>
        <end position="121"/>
    </location>
</feature>
<name>A0A9W4UMC7_9PLEO</name>